<comment type="similarity">
    <text evidence="1">Belongs to the type-I restriction system S methylase family.</text>
</comment>
<keyword evidence="2" id="KW-0680">Restriction system</keyword>
<name>A0ABM7YNU4_9BURK</name>
<evidence type="ECO:0000256" key="4">
    <source>
        <dbReference type="SAM" id="Coils"/>
    </source>
</evidence>
<reference evidence="6" key="1">
    <citation type="submission" date="2022-04" db="EMBL/GenBank/DDBJ databases">
        <title>Whole genome sequence of Sphaerotilus sp. FB-5.</title>
        <authorList>
            <person name="Takeda M."/>
            <person name="Narihara S."/>
            <person name="Akimoto M."/>
            <person name="Akimoto R."/>
            <person name="Nishiyashiki S."/>
            <person name="Murakami T."/>
        </authorList>
    </citation>
    <scope>NUCLEOTIDE SEQUENCE</scope>
    <source>
        <strain evidence="6">FB-5</strain>
    </source>
</reference>
<protein>
    <submittedName>
        <fullName evidence="6">Type I restriction-modification enzyme, S subunit</fullName>
    </submittedName>
</protein>
<keyword evidence="4" id="KW-0175">Coiled coil</keyword>
<evidence type="ECO:0000313" key="6">
    <source>
        <dbReference type="EMBL" id="BDI06170.1"/>
    </source>
</evidence>
<dbReference type="Gene3D" id="3.90.220.20">
    <property type="entry name" value="DNA methylase specificity domains"/>
    <property type="match status" value="2"/>
</dbReference>
<dbReference type="InterPro" id="IPR052021">
    <property type="entry name" value="Type-I_RS_S_subunit"/>
</dbReference>
<dbReference type="InterPro" id="IPR044946">
    <property type="entry name" value="Restrct_endonuc_typeI_TRD_sf"/>
</dbReference>
<dbReference type="PANTHER" id="PTHR30408:SF12">
    <property type="entry name" value="TYPE I RESTRICTION ENZYME MJAVIII SPECIFICITY SUBUNIT"/>
    <property type="match status" value="1"/>
</dbReference>
<evidence type="ECO:0000256" key="1">
    <source>
        <dbReference type="ARBA" id="ARBA00010923"/>
    </source>
</evidence>
<feature type="coiled-coil region" evidence="4">
    <location>
        <begin position="373"/>
        <end position="400"/>
    </location>
</feature>
<accession>A0ABM7YNU4</accession>
<evidence type="ECO:0000256" key="3">
    <source>
        <dbReference type="ARBA" id="ARBA00023125"/>
    </source>
</evidence>
<proteinExistence type="inferred from homology"/>
<gene>
    <name evidence="6" type="ORF">CATMQ487_31400</name>
</gene>
<dbReference type="CDD" id="cd17256">
    <property type="entry name" value="RMtype1_S_EcoJA65PI-TRD1-CR1_like"/>
    <property type="match status" value="1"/>
</dbReference>
<sequence>MSDLKHLDKGAIPDNWEVVALADITDPQRPISYGIVQTGPRVVNGVKCLRVVDIDGGQINKSDLITTSQEISESYRRTILRSGDLVMPLRGKVGDVGIVDDELEGANLTRGVALIAVKSGWSPEFIRQAISSRETRRQLENSMNGSALQEIPIATLRSFRILAPKGISEQRAIAAALSDIDALLSGLDRLIAKKRDLKQAAQQLLTGKTRLPGFEGEWEVRRLGDIAGIQRGASPRPIDSPVWFDDGSAIGWVRISDITGAGKFLLETSQRLSPLGVKHSRFVPAGSLIMSICATVGRPVITKIDVCIHDGFVVMDDLDAEQLFIYYVLKWVEPDWSRHGQTGSQMNLNTGLIKDLLLKLPSRGEQNAIANVLSDMDAELVALEARREKTRALKQGMMQELLTGRTRLV</sequence>
<organism evidence="6 7">
    <name type="scientific">Sphaerotilus microaerophilus</name>
    <dbReference type="NCBI Taxonomy" id="2914710"/>
    <lineage>
        <taxon>Bacteria</taxon>
        <taxon>Pseudomonadati</taxon>
        <taxon>Pseudomonadota</taxon>
        <taxon>Betaproteobacteria</taxon>
        <taxon>Burkholderiales</taxon>
        <taxon>Sphaerotilaceae</taxon>
        <taxon>Sphaerotilus</taxon>
    </lineage>
</organism>
<dbReference type="Gene3D" id="1.10.287.1120">
    <property type="entry name" value="Bipartite methylase S protein"/>
    <property type="match status" value="1"/>
</dbReference>
<dbReference type="RefSeq" id="WP_251969477.1">
    <property type="nucleotide sequence ID" value="NZ_AP025730.1"/>
</dbReference>
<dbReference type="Proteomes" id="UP001057498">
    <property type="component" value="Chromosome"/>
</dbReference>
<dbReference type="SUPFAM" id="SSF116734">
    <property type="entry name" value="DNA methylase specificity domain"/>
    <property type="match status" value="2"/>
</dbReference>
<dbReference type="InterPro" id="IPR000055">
    <property type="entry name" value="Restrct_endonuc_typeI_TRD"/>
</dbReference>
<dbReference type="PANTHER" id="PTHR30408">
    <property type="entry name" value="TYPE-1 RESTRICTION ENZYME ECOKI SPECIFICITY PROTEIN"/>
    <property type="match status" value="1"/>
</dbReference>
<keyword evidence="7" id="KW-1185">Reference proteome</keyword>
<dbReference type="EMBL" id="AP025730">
    <property type="protein sequence ID" value="BDI06170.1"/>
    <property type="molecule type" value="Genomic_DNA"/>
</dbReference>
<evidence type="ECO:0000259" key="5">
    <source>
        <dbReference type="Pfam" id="PF01420"/>
    </source>
</evidence>
<evidence type="ECO:0000313" key="7">
    <source>
        <dbReference type="Proteomes" id="UP001057498"/>
    </source>
</evidence>
<feature type="domain" description="Type I restriction modification DNA specificity" evidence="5">
    <location>
        <begin position="217"/>
        <end position="388"/>
    </location>
</feature>
<dbReference type="CDD" id="cd17283">
    <property type="entry name" value="RMtype1_S_Hpy180ORF7835P_TRD2-CR2_like"/>
    <property type="match status" value="1"/>
</dbReference>
<evidence type="ECO:0000256" key="2">
    <source>
        <dbReference type="ARBA" id="ARBA00022747"/>
    </source>
</evidence>
<dbReference type="Pfam" id="PF01420">
    <property type="entry name" value="Methylase_S"/>
    <property type="match status" value="1"/>
</dbReference>
<keyword evidence="3" id="KW-0238">DNA-binding</keyword>